<comment type="similarity">
    <text evidence="2">Belongs to the NlpA lipoprotein family.</text>
</comment>
<dbReference type="OrthoDB" id="9812878at2"/>
<evidence type="ECO:0000256" key="1">
    <source>
        <dbReference type="ARBA" id="ARBA00004635"/>
    </source>
</evidence>
<gene>
    <name evidence="7" type="ORF">DS742_02325</name>
</gene>
<dbReference type="PANTHER" id="PTHR30429:SF1">
    <property type="entry name" value="D-METHIONINE-BINDING LIPOPROTEIN METQ-RELATED"/>
    <property type="match status" value="1"/>
</dbReference>
<keyword evidence="4" id="KW-0472">Membrane</keyword>
<evidence type="ECO:0000256" key="6">
    <source>
        <dbReference type="ARBA" id="ARBA00023288"/>
    </source>
</evidence>
<keyword evidence="5" id="KW-0564">Palmitate</keyword>
<dbReference type="SUPFAM" id="SSF53850">
    <property type="entry name" value="Periplasmic binding protein-like II"/>
    <property type="match status" value="1"/>
</dbReference>
<name>A0A3E2NHZ4_9FIRM</name>
<evidence type="ECO:0000313" key="7">
    <source>
        <dbReference type="EMBL" id="RFZ80541.1"/>
    </source>
</evidence>
<dbReference type="Pfam" id="PF03180">
    <property type="entry name" value="Lipoprotein_9"/>
    <property type="match status" value="1"/>
</dbReference>
<comment type="caution">
    <text evidence="7">The sequence shown here is derived from an EMBL/GenBank/DDBJ whole genome shotgun (WGS) entry which is preliminary data.</text>
</comment>
<keyword evidence="6" id="KW-0449">Lipoprotein</keyword>
<sequence length="284" mass="31562">MINIRSGTKVLSLILGVIFLLTACTVSNNSPSNVKSNVTLNETTDREKIILSCVAFNYDEVNNPVAIKKMNELGYDVEVVVLEDATTMNEAVLNGDINASLHQHKPWMDAYNKSKDKDVFMLTPYIHYNVFGMYSDKYKTVEELPDGATLTIPQDSSNMARALLLLEQQGLIKLQEGVAIPTTLDIIENPKNLVFNEIHVHQVVSSLPDVDAICCAKMFMVSNNISLDKEICTSDDLAEFGVGFVINPDRKNEPWVAALIKAYTSDGMRDEINNIFKGCYVPGF</sequence>
<dbReference type="GO" id="GO:0016020">
    <property type="term" value="C:membrane"/>
    <property type="evidence" value="ECO:0007669"/>
    <property type="project" value="UniProtKB-SubCell"/>
</dbReference>
<protein>
    <recommendedName>
        <fullName evidence="9">Metal ABC transporter substrate-binding protein</fullName>
    </recommendedName>
</protein>
<dbReference type="EMBL" id="QOHO01000009">
    <property type="protein sequence ID" value="RFZ80541.1"/>
    <property type="molecule type" value="Genomic_DNA"/>
</dbReference>
<evidence type="ECO:0000256" key="3">
    <source>
        <dbReference type="ARBA" id="ARBA00022729"/>
    </source>
</evidence>
<dbReference type="RefSeq" id="WP_117415432.1">
    <property type="nucleotide sequence ID" value="NZ_QOHO01000009.1"/>
</dbReference>
<dbReference type="Proteomes" id="UP000260680">
    <property type="component" value="Unassembled WGS sequence"/>
</dbReference>
<evidence type="ECO:0000256" key="2">
    <source>
        <dbReference type="ARBA" id="ARBA00008973"/>
    </source>
</evidence>
<evidence type="ECO:0000313" key="8">
    <source>
        <dbReference type="Proteomes" id="UP000260680"/>
    </source>
</evidence>
<dbReference type="AlphaFoldDB" id="A0A3E2NHZ4"/>
<dbReference type="PANTHER" id="PTHR30429">
    <property type="entry name" value="D-METHIONINE-BINDING LIPOPROTEIN METQ"/>
    <property type="match status" value="1"/>
</dbReference>
<dbReference type="InterPro" id="IPR004872">
    <property type="entry name" value="Lipoprotein_NlpA"/>
</dbReference>
<dbReference type="PROSITE" id="PS51257">
    <property type="entry name" value="PROKAR_LIPOPROTEIN"/>
    <property type="match status" value="1"/>
</dbReference>
<evidence type="ECO:0000256" key="4">
    <source>
        <dbReference type="ARBA" id="ARBA00023136"/>
    </source>
</evidence>
<accession>A0A3E2NHZ4</accession>
<dbReference type="Gene3D" id="3.40.190.10">
    <property type="entry name" value="Periplasmic binding protein-like II"/>
    <property type="match status" value="2"/>
</dbReference>
<evidence type="ECO:0008006" key="9">
    <source>
        <dbReference type="Google" id="ProtNLM"/>
    </source>
</evidence>
<organism evidence="7 8">
    <name type="scientific">Lacrimispora amygdalina</name>
    <dbReference type="NCBI Taxonomy" id="253257"/>
    <lineage>
        <taxon>Bacteria</taxon>
        <taxon>Bacillati</taxon>
        <taxon>Bacillota</taxon>
        <taxon>Clostridia</taxon>
        <taxon>Lachnospirales</taxon>
        <taxon>Lachnospiraceae</taxon>
        <taxon>Lacrimispora</taxon>
    </lineage>
</organism>
<keyword evidence="3" id="KW-0732">Signal</keyword>
<evidence type="ECO:0000256" key="5">
    <source>
        <dbReference type="ARBA" id="ARBA00023139"/>
    </source>
</evidence>
<comment type="subcellular location">
    <subcellularLocation>
        <location evidence="1">Membrane</location>
        <topology evidence="1">Lipid-anchor</topology>
    </subcellularLocation>
</comment>
<reference evidence="7 8" key="1">
    <citation type="submission" date="2018-07" db="EMBL/GenBank/DDBJ databases">
        <title>New species, Clostridium PI-S10-A1B.</title>
        <authorList>
            <person name="Krishna G."/>
            <person name="Summeta K."/>
            <person name="Shikha S."/>
            <person name="Prabhu P.B."/>
            <person name="Suresh K."/>
        </authorList>
    </citation>
    <scope>NUCLEOTIDE SEQUENCE [LARGE SCALE GENOMIC DNA]</scope>
    <source>
        <strain evidence="7 8">PI-S10-A1B</strain>
    </source>
</reference>
<proteinExistence type="inferred from homology"/>